<dbReference type="RefSeq" id="WP_201662746.1">
    <property type="nucleotide sequence ID" value="NZ_CAJHCS010000081.1"/>
</dbReference>
<comment type="caution">
    <text evidence="1">The sequence shown here is derived from an EMBL/GenBank/DDBJ whole genome shotgun (WGS) entry which is preliminary data.</text>
</comment>
<accession>A0ABU9QSP8</accession>
<dbReference type="EMBL" id="JAZHGC010000106">
    <property type="protein sequence ID" value="MEM5292530.1"/>
    <property type="molecule type" value="Genomic_DNA"/>
</dbReference>
<sequence>MSVSTGMKMVGGGVEDPRTYVAVTALNVGDRPTTITNLGGMYFESWWQAYVWRRKPQQAFIITEPAPAQRIPYRFDVGMQWIGMADQTADIEQMARRGYLFLILYTATGGRGKWIRVRPPRERANVNEPQE</sequence>
<gene>
    <name evidence="1" type="ORF">V4C55_43640</name>
</gene>
<organism evidence="1 2">
    <name type="scientific">Paraburkholderia sabiae</name>
    <dbReference type="NCBI Taxonomy" id="273251"/>
    <lineage>
        <taxon>Bacteria</taxon>
        <taxon>Pseudomonadati</taxon>
        <taxon>Pseudomonadota</taxon>
        <taxon>Betaproteobacteria</taxon>
        <taxon>Burkholderiales</taxon>
        <taxon>Burkholderiaceae</taxon>
        <taxon>Paraburkholderia</taxon>
    </lineage>
</organism>
<keyword evidence="2" id="KW-1185">Reference proteome</keyword>
<evidence type="ECO:0000313" key="2">
    <source>
        <dbReference type="Proteomes" id="UP001494588"/>
    </source>
</evidence>
<reference evidence="1 2" key="1">
    <citation type="submission" date="2024-01" db="EMBL/GenBank/DDBJ databases">
        <title>The diversity of rhizobia nodulating Mimosa spp. in eleven states of Brazil covering several biomes is determined by host plant, location, and edaphic factors.</title>
        <authorList>
            <person name="Rouws L."/>
            <person name="Barauna A."/>
            <person name="Beukes C."/>
            <person name="De Faria S.M."/>
            <person name="Gross E."/>
            <person name="Dos Reis Junior F.B."/>
            <person name="Simon M."/>
            <person name="Maluk M."/>
            <person name="Odee D.W."/>
            <person name="Kenicer G."/>
            <person name="Young J.P.W."/>
            <person name="Reis V.M."/>
            <person name="Zilli J."/>
            <person name="James E.K."/>
        </authorList>
    </citation>
    <scope>NUCLEOTIDE SEQUENCE [LARGE SCALE GENOMIC DNA]</scope>
    <source>
        <strain evidence="1 2">JPY77</strain>
    </source>
</reference>
<proteinExistence type="predicted"/>
<protein>
    <submittedName>
        <fullName evidence="1">Uncharacterized protein</fullName>
    </submittedName>
</protein>
<evidence type="ECO:0000313" key="1">
    <source>
        <dbReference type="EMBL" id="MEM5292530.1"/>
    </source>
</evidence>
<dbReference type="Proteomes" id="UP001494588">
    <property type="component" value="Unassembled WGS sequence"/>
</dbReference>
<name>A0ABU9QSP8_9BURK</name>